<feature type="compositionally biased region" description="Low complexity" evidence="1">
    <location>
        <begin position="238"/>
        <end position="247"/>
    </location>
</feature>
<feature type="compositionally biased region" description="Low complexity" evidence="1">
    <location>
        <begin position="193"/>
        <end position="207"/>
    </location>
</feature>
<evidence type="ECO:0000256" key="1">
    <source>
        <dbReference type="SAM" id="MobiDB-lite"/>
    </source>
</evidence>
<sequence>LNSAELCIQIQTLGLSSRLSRTARNARRPVTEVAPGGPSAAPGSAAVTESRAINGTPLSRFSEEALRNLLENRPRESHRADACCHWRRLLLQKAEDASATEAELFPSDEERKPLPQMDSPLRSILRWRRRAAVTRRENDAAAASAVCPVLAFVVDVAPLAAAADLPAGAAIPVPQHQQLEQLRRLGRPGLWQSSPAKSSWPSPSASSVFGRLSGEDSSLSMSRPPSPQTPLVGMRQRASATGSAIGSASPCLCFCSPTVP</sequence>
<evidence type="ECO:0000313" key="3">
    <source>
        <dbReference type="WBParaSite" id="maker-unitig_12259-snap-gene-0.2-mRNA-1"/>
    </source>
</evidence>
<protein>
    <submittedName>
        <fullName evidence="3">Uncharacterized protein</fullName>
    </submittedName>
</protein>
<dbReference type="AlphaFoldDB" id="A0A1I8F270"/>
<feature type="region of interest" description="Disordered" evidence="1">
    <location>
        <begin position="190"/>
        <end position="247"/>
    </location>
</feature>
<feature type="compositionally biased region" description="Low complexity" evidence="1">
    <location>
        <begin position="34"/>
        <end position="46"/>
    </location>
</feature>
<accession>A0A1I8F270</accession>
<dbReference type="Proteomes" id="UP000095280">
    <property type="component" value="Unplaced"/>
</dbReference>
<proteinExistence type="predicted"/>
<dbReference type="WBParaSite" id="maker-unitig_12259-snap-gene-0.2-mRNA-1">
    <property type="protein sequence ID" value="maker-unitig_12259-snap-gene-0.2-mRNA-1"/>
    <property type="gene ID" value="maker-unitig_12259-snap-gene-0.2"/>
</dbReference>
<organism evidence="2 3">
    <name type="scientific">Macrostomum lignano</name>
    <dbReference type="NCBI Taxonomy" id="282301"/>
    <lineage>
        <taxon>Eukaryota</taxon>
        <taxon>Metazoa</taxon>
        <taxon>Spiralia</taxon>
        <taxon>Lophotrochozoa</taxon>
        <taxon>Platyhelminthes</taxon>
        <taxon>Rhabditophora</taxon>
        <taxon>Macrostomorpha</taxon>
        <taxon>Macrostomida</taxon>
        <taxon>Macrostomidae</taxon>
        <taxon>Macrostomum</taxon>
    </lineage>
</organism>
<name>A0A1I8F270_9PLAT</name>
<evidence type="ECO:0000313" key="2">
    <source>
        <dbReference type="Proteomes" id="UP000095280"/>
    </source>
</evidence>
<keyword evidence="2" id="KW-1185">Reference proteome</keyword>
<feature type="region of interest" description="Disordered" evidence="1">
    <location>
        <begin position="24"/>
        <end position="49"/>
    </location>
</feature>
<reference evidence="3" key="1">
    <citation type="submission" date="2016-11" db="UniProtKB">
        <authorList>
            <consortium name="WormBaseParasite"/>
        </authorList>
    </citation>
    <scope>IDENTIFICATION</scope>
</reference>